<evidence type="ECO:0000313" key="2">
    <source>
        <dbReference type="Proteomes" id="UP000196877"/>
    </source>
</evidence>
<dbReference type="RefSeq" id="WP_155910171.1">
    <property type="nucleotide sequence ID" value="NZ_BORD01000003.1"/>
</dbReference>
<sequence length="45" mass="4801">MDDPEDDVFDTASFYPEQSGAIIMLLISGGVGGEVQGTLNRGQRN</sequence>
<protein>
    <submittedName>
        <fullName evidence="1">Uncharacterized protein</fullName>
    </submittedName>
</protein>
<accession>A0ABM6LFX0</accession>
<dbReference type="Proteomes" id="UP000196877">
    <property type="component" value="Chromosome"/>
</dbReference>
<evidence type="ECO:0000313" key="1">
    <source>
        <dbReference type="EMBL" id="ASB88172.1"/>
    </source>
</evidence>
<dbReference type="GeneID" id="92854319"/>
<proteinExistence type="predicted"/>
<organism evidence="1 2">
    <name type="scientific">Bacillus sonorensis</name>
    <dbReference type="NCBI Taxonomy" id="119858"/>
    <lineage>
        <taxon>Bacteria</taxon>
        <taxon>Bacillati</taxon>
        <taxon>Bacillota</taxon>
        <taxon>Bacilli</taxon>
        <taxon>Bacillales</taxon>
        <taxon>Bacillaceae</taxon>
        <taxon>Bacillus</taxon>
    </lineage>
</organism>
<reference evidence="1 2" key="1">
    <citation type="submission" date="2017-06" db="EMBL/GenBank/DDBJ databases">
        <title>Genome sequence of Bacillus sonorensis strain SRCM101395.</title>
        <authorList>
            <person name="Cho S.H."/>
        </authorList>
    </citation>
    <scope>NUCLEOTIDE SEQUENCE [LARGE SCALE GENOMIC DNA]</scope>
    <source>
        <strain evidence="1 2">SRCM101395</strain>
    </source>
</reference>
<gene>
    <name evidence="1" type="ORF">S101395_01663</name>
</gene>
<dbReference type="EMBL" id="CP021920">
    <property type="protein sequence ID" value="ASB88172.1"/>
    <property type="molecule type" value="Genomic_DNA"/>
</dbReference>
<keyword evidence="2" id="KW-1185">Reference proteome</keyword>
<name>A0ABM6LFX0_9BACI</name>